<keyword evidence="2" id="KW-1185">Reference proteome</keyword>
<organism evidence="1 2">
    <name type="scientific">Fistulifera solaris</name>
    <name type="common">Oleaginous diatom</name>
    <dbReference type="NCBI Taxonomy" id="1519565"/>
    <lineage>
        <taxon>Eukaryota</taxon>
        <taxon>Sar</taxon>
        <taxon>Stramenopiles</taxon>
        <taxon>Ochrophyta</taxon>
        <taxon>Bacillariophyta</taxon>
        <taxon>Bacillariophyceae</taxon>
        <taxon>Bacillariophycidae</taxon>
        <taxon>Naviculales</taxon>
        <taxon>Naviculaceae</taxon>
        <taxon>Fistulifera</taxon>
    </lineage>
</organism>
<evidence type="ECO:0000313" key="1">
    <source>
        <dbReference type="EMBL" id="GAX10394.1"/>
    </source>
</evidence>
<dbReference type="InParanoid" id="A0A1Z5J8R6"/>
<sequence>MTIDCTLGESESSTTPFSVCGSAFFAAYPFFLRGYGAHYLFRTGHWTEDFFSRLPSQQFIHNCCRTNKKQASVNTDMKYTRLITLVSAVLLRSASAALRARKLQELEDFVANADLSKGTLDVSSLELIDEREAGPLCDLIVGVIQDPLNQYSPFPFQCRCVLQPFRRIVDFGCDTVVCMDDLREKAGVNLPMTLPTVGEYCVKPSYTGKMQVRVSGNQLNSTLCSGSDDLTLNVTKIEERVGRDLSDRDTVSFKVPTVCVDGVHPPGRFTTWTACTAKVDGVNCPCSMCGSRGQDIQLNCPDVFKKAVPIFLQGFVEVTTRCVGLSLFTGQNLSPGSLQLMTPLYEIKTP</sequence>
<accession>A0A1Z5J8R6</accession>
<protein>
    <submittedName>
        <fullName evidence="1">Uncharacterized protein</fullName>
    </submittedName>
</protein>
<comment type="caution">
    <text evidence="1">The sequence shown here is derived from an EMBL/GenBank/DDBJ whole genome shotgun (WGS) entry which is preliminary data.</text>
</comment>
<dbReference type="Proteomes" id="UP000198406">
    <property type="component" value="Unassembled WGS sequence"/>
</dbReference>
<name>A0A1Z5J8R6_FISSO</name>
<gene>
    <name evidence="1" type="ORF">FisN_3Lh616</name>
</gene>
<evidence type="ECO:0000313" key="2">
    <source>
        <dbReference type="Proteomes" id="UP000198406"/>
    </source>
</evidence>
<dbReference type="EMBL" id="BDSP01000016">
    <property type="protein sequence ID" value="GAX10394.1"/>
    <property type="molecule type" value="Genomic_DNA"/>
</dbReference>
<proteinExistence type="predicted"/>
<reference evidence="1 2" key="1">
    <citation type="journal article" date="2015" name="Plant Cell">
        <title>Oil accumulation by the oleaginous diatom Fistulifera solaris as revealed by the genome and transcriptome.</title>
        <authorList>
            <person name="Tanaka T."/>
            <person name="Maeda Y."/>
            <person name="Veluchamy A."/>
            <person name="Tanaka M."/>
            <person name="Abida H."/>
            <person name="Marechal E."/>
            <person name="Bowler C."/>
            <person name="Muto M."/>
            <person name="Sunaga Y."/>
            <person name="Tanaka M."/>
            <person name="Yoshino T."/>
            <person name="Taniguchi T."/>
            <person name="Fukuda Y."/>
            <person name="Nemoto M."/>
            <person name="Matsumoto M."/>
            <person name="Wong P.S."/>
            <person name="Aburatani S."/>
            <person name="Fujibuchi W."/>
        </authorList>
    </citation>
    <scope>NUCLEOTIDE SEQUENCE [LARGE SCALE GENOMIC DNA]</scope>
    <source>
        <strain evidence="1 2">JPCC DA0580</strain>
    </source>
</reference>
<dbReference type="AlphaFoldDB" id="A0A1Z5J8R6"/>